<evidence type="ECO:0000313" key="2">
    <source>
        <dbReference type="EMBL" id="UQW81397.1"/>
    </source>
</evidence>
<evidence type="ECO:0000313" key="3">
    <source>
        <dbReference type="Proteomes" id="UP000223828"/>
    </source>
</evidence>
<dbReference type="EMBL" id="MRZN01000024">
    <property type="protein sequence ID" value="PHK48785.1"/>
    <property type="molecule type" value="Genomic_DNA"/>
</dbReference>
<evidence type="ECO:0000313" key="4">
    <source>
        <dbReference type="Proteomes" id="UP001056588"/>
    </source>
</evidence>
<proteinExistence type="predicted"/>
<protein>
    <submittedName>
        <fullName evidence="1">Uncharacterized protein</fullName>
    </submittedName>
</protein>
<dbReference type="Proteomes" id="UP000223828">
    <property type="component" value="Unassembled WGS sequence"/>
</dbReference>
<sequence length="75" mass="8941">MDFQRLAKQVIIRLPTNIKKLEEDELNKIVGAYVNTHDDFIELKKWIRYLVNDKSVSFSNRTITYSEFLNGRNSY</sequence>
<evidence type="ECO:0000313" key="1">
    <source>
        <dbReference type="EMBL" id="PHK48785.1"/>
    </source>
</evidence>
<dbReference type="AlphaFoldDB" id="A0A2C6WL29"/>
<gene>
    <name evidence="1" type="ORF">BTJ66_11745</name>
    <name evidence="2" type="ORF">MNY58_12700</name>
</gene>
<accession>A0A2C6WL29</accession>
<reference evidence="1" key="1">
    <citation type="journal article" date="2017" name="Appl. Environ. Microbiol.">
        <title>Staphylococcus edaphicus sp. nov., isolated in Antarctica, harbours mecC gene and genomic islands with suspected role in adaptation to extreme environment.</title>
        <authorList>
            <person name="Pantucek R."/>
            <person name="Sedlacek I."/>
            <person name="Indrakova A."/>
            <person name="Vrbovska V."/>
            <person name="Maslanova I."/>
            <person name="Kovarovic V."/>
            <person name="Svec P."/>
            <person name="Kralova S."/>
            <person name="Kristofova L."/>
            <person name="Keklakova J."/>
            <person name="Petras P."/>
            <person name="Doskar J."/>
        </authorList>
    </citation>
    <scope>NUCLEOTIDE SEQUENCE</scope>
    <source>
        <strain evidence="1">CCM 8730</strain>
    </source>
</reference>
<keyword evidence="4" id="KW-1185">Reference proteome</keyword>
<organism evidence="1 3">
    <name type="scientific">Staphylococcus edaphicus</name>
    <dbReference type="NCBI Taxonomy" id="1955013"/>
    <lineage>
        <taxon>Bacteria</taxon>
        <taxon>Bacillati</taxon>
        <taxon>Bacillota</taxon>
        <taxon>Bacilli</taxon>
        <taxon>Bacillales</taxon>
        <taxon>Staphylococcaceae</taxon>
        <taxon>Staphylococcus</taxon>
    </lineage>
</organism>
<name>A0A2C6WL29_9STAP</name>
<reference evidence="1" key="3">
    <citation type="submission" date="2017-10" db="EMBL/GenBank/DDBJ databases">
        <authorList>
            <person name="Vrbovska V."/>
            <person name="Kovarovic V."/>
            <person name="Indrakova A."/>
        </authorList>
    </citation>
    <scope>NUCLEOTIDE SEQUENCE</scope>
    <source>
        <strain evidence="1">CCM 8730</strain>
    </source>
</reference>
<reference evidence="3" key="2">
    <citation type="submission" date="2017-10" db="EMBL/GenBank/DDBJ databases">
        <title>Staphylococcus edaphicus sp. nov., isolated in Antarctica, harbouring mecC gene and genomic islands essential in adaptation to extreme environment.</title>
        <authorList>
            <person name="Pantucek R."/>
            <person name="Sedlacek I."/>
            <person name="Indrakova A."/>
            <person name="Vrbovska V."/>
            <person name="Maslanova I."/>
            <person name="Kovarovic V."/>
            <person name="Svec P."/>
            <person name="Kralova S."/>
            <person name="Kristofova L."/>
            <person name="Keklakova J."/>
            <person name="Petras P."/>
            <person name="Doskar J."/>
        </authorList>
    </citation>
    <scope>NUCLEOTIDE SEQUENCE [LARGE SCALE GENOMIC DNA]</scope>
    <source>
        <strain evidence="3">CCM 5085</strain>
    </source>
</reference>
<dbReference type="RefSeq" id="WP_099091135.1">
    <property type="nucleotide sequence ID" value="NZ_CP093217.1"/>
</dbReference>
<reference evidence="2" key="4">
    <citation type="submission" date="2022-03" db="EMBL/GenBank/DDBJ databases">
        <title>Complete Genome Sequence of Staphylococcus edaphicus strain CCM 8731.</title>
        <authorList>
            <person name="Rimmer C.O."/>
            <person name="Thomas J.C."/>
        </authorList>
    </citation>
    <scope>NUCLEOTIDE SEQUENCE</scope>
    <source>
        <strain evidence="2">CCM 8731</strain>
    </source>
</reference>
<dbReference type="EMBL" id="CP093217">
    <property type="protein sequence ID" value="UQW81397.1"/>
    <property type="molecule type" value="Genomic_DNA"/>
</dbReference>
<dbReference type="Proteomes" id="UP001056588">
    <property type="component" value="Chromosome"/>
</dbReference>